<comment type="caution">
    <text evidence="1">The sequence shown here is derived from an EMBL/GenBank/DDBJ whole genome shotgun (WGS) entry which is preliminary data.</text>
</comment>
<evidence type="ECO:0000313" key="2">
    <source>
        <dbReference type="Proteomes" id="UP000607653"/>
    </source>
</evidence>
<proteinExistence type="predicted"/>
<dbReference type="AlphaFoldDB" id="A0A822XR46"/>
<dbReference type="Proteomes" id="UP000607653">
    <property type="component" value="Unassembled WGS sequence"/>
</dbReference>
<name>A0A822XR46_NELNU</name>
<evidence type="ECO:0000313" key="1">
    <source>
        <dbReference type="EMBL" id="DAD21235.1"/>
    </source>
</evidence>
<dbReference type="EMBL" id="DUZY01000001">
    <property type="protein sequence ID" value="DAD21235.1"/>
    <property type="molecule type" value="Genomic_DNA"/>
</dbReference>
<accession>A0A822XR46</accession>
<protein>
    <submittedName>
        <fullName evidence="1">Uncharacterized protein</fullName>
    </submittedName>
</protein>
<gene>
    <name evidence="1" type="ORF">HUJ06_022698</name>
</gene>
<reference evidence="1 2" key="1">
    <citation type="journal article" date="2020" name="Mol. Biol. Evol.">
        <title>Distinct Expression and Methylation Patterns for Genes with Different Fates following a Single Whole-Genome Duplication in Flowering Plants.</title>
        <authorList>
            <person name="Shi T."/>
            <person name="Rahmani R.S."/>
            <person name="Gugger P.F."/>
            <person name="Wang M."/>
            <person name="Li H."/>
            <person name="Zhang Y."/>
            <person name="Li Z."/>
            <person name="Wang Q."/>
            <person name="Van de Peer Y."/>
            <person name="Marchal K."/>
            <person name="Chen J."/>
        </authorList>
    </citation>
    <scope>NUCLEOTIDE SEQUENCE [LARGE SCALE GENOMIC DNA]</scope>
    <source>
        <tissue evidence="1">Leaf</tissue>
    </source>
</reference>
<keyword evidence="2" id="KW-1185">Reference proteome</keyword>
<organism evidence="1 2">
    <name type="scientific">Nelumbo nucifera</name>
    <name type="common">Sacred lotus</name>
    <dbReference type="NCBI Taxonomy" id="4432"/>
    <lineage>
        <taxon>Eukaryota</taxon>
        <taxon>Viridiplantae</taxon>
        <taxon>Streptophyta</taxon>
        <taxon>Embryophyta</taxon>
        <taxon>Tracheophyta</taxon>
        <taxon>Spermatophyta</taxon>
        <taxon>Magnoliopsida</taxon>
        <taxon>Proteales</taxon>
        <taxon>Nelumbonaceae</taxon>
        <taxon>Nelumbo</taxon>
    </lineage>
</organism>
<sequence>MKEGEKVDKYFAWTLTTVNKMKVHGEKMEHIIIIKKILRSMTSRFDYVEEEVEAEVVGVHLEVVEEVEADSDLTKLLWSATSATT</sequence>